<evidence type="ECO:0000256" key="4">
    <source>
        <dbReference type="SAM" id="SignalP"/>
    </source>
</evidence>
<dbReference type="AlphaFoldDB" id="A0A547PA16"/>
<evidence type="ECO:0000256" key="1">
    <source>
        <dbReference type="ARBA" id="ARBA00022737"/>
    </source>
</evidence>
<name>A0A547PA16_9SPHN</name>
<comment type="caution">
    <text evidence="5">The sequence shown here is derived from an EMBL/GenBank/DDBJ whole genome shotgun (WGS) entry which is preliminary data.</text>
</comment>
<reference evidence="5 6" key="1">
    <citation type="submission" date="2019-06" db="EMBL/GenBank/DDBJ databases">
        <title>Erythrobacter insulae sp. nov., isolated from a tidal flat.</title>
        <authorList>
            <person name="Yoon J.-H."/>
        </authorList>
    </citation>
    <scope>NUCLEOTIDE SEQUENCE [LARGE SCALE GENOMIC DNA]</scope>
    <source>
        <strain evidence="5 6">JBTF-M21</strain>
    </source>
</reference>
<dbReference type="InterPro" id="IPR019734">
    <property type="entry name" value="TPR_rpt"/>
</dbReference>
<dbReference type="Proteomes" id="UP000316343">
    <property type="component" value="Unassembled WGS sequence"/>
</dbReference>
<feature type="repeat" description="TPR" evidence="3">
    <location>
        <begin position="200"/>
        <end position="233"/>
    </location>
</feature>
<dbReference type="PANTHER" id="PTHR45586:SF1">
    <property type="entry name" value="LIPOPOLYSACCHARIDE ASSEMBLY PROTEIN B"/>
    <property type="match status" value="1"/>
</dbReference>
<evidence type="ECO:0000256" key="3">
    <source>
        <dbReference type="PROSITE-ProRule" id="PRU00339"/>
    </source>
</evidence>
<protein>
    <submittedName>
        <fullName evidence="5">Tetratricopeptide repeat protein</fullName>
    </submittedName>
</protein>
<evidence type="ECO:0000256" key="2">
    <source>
        <dbReference type="ARBA" id="ARBA00022803"/>
    </source>
</evidence>
<gene>
    <name evidence="5" type="ORF">FGU71_03420</name>
</gene>
<sequence>MIKNRPSFVRTLFPAAALALAASTFLTGCDTVPADPIAAAHAALADGAPRIALEHVNTALKQDPGNSDLRLFAGDLAIALGNADRAVTEYEAVVRGPNANSLAKAKLAEAYLLGNYTGAADDALEALEFDVPMAYTAAIGIAMAKGDLPAASRQLDEGLAKFPDDPRLVTIAAERLLAGARTKAALERLTPVLSVTPTVPQAHLLAGQIALSNRRLDDAKQHFDTVLKVNPAQQTAMLGLAAIARDRGDNDTAAAWIQKTGGSDTTHPIGVLFLAQMSFNDGDPQRAFELIETVPPAVSSEPAFARLRGFIDAARGQHGAAIVALEEYAEDHPSDLMAQRVLANSYAEQGEFKNGWKTIAPVVDHPQADGGLLLLALRLAEKTGPSESSKVRKLIAKHGAAPNLSETMLAAGKAIRAGDWQTADSIYAPLVSGRGKNDPALLNNAAAVKSQLGDYDAAIILARRALKQAPQSAQILDTLGWALWQQGSAKAEARQLLTKAREAAPSNREIVAHWTAAHSDS</sequence>
<dbReference type="PANTHER" id="PTHR45586">
    <property type="entry name" value="TPR REPEAT-CONTAINING PROTEIN PA4667"/>
    <property type="match status" value="1"/>
</dbReference>
<dbReference type="EMBL" id="VHJK01000001">
    <property type="protein sequence ID" value="TRD10993.1"/>
    <property type="molecule type" value="Genomic_DNA"/>
</dbReference>
<feature type="chain" id="PRO_5021796306" evidence="4">
    <location>
        <begin position="22"/>
        <end position="521"/>
    </location>
</feature>
<dbReference type="InterPro" id="IPR051012">
    <property type="entry name" value="CellSynth/LPSAsmb/PSIAsmb"/>
</dbReference>
<feature type="signal peptide" evidence="4">
    <location>
        <begin position="1"/>
        <end position="21"/>
    </location>
</feature>
<dbReference type="SMART" id="SM00028">
    <property type="entry name" value="TPR"/>
    <property type="match status" value="3"/>
</dbReference>
<dbReference type="InterPro" id="IPR011990">
    <property type="entry name" value="TPR-like_helical_dom_sf"/>
</dbReference>
<dbReference type="Pfam" id="PF13432">
    <property type="entry name" value="TPR_16"/>
    <property type="match status" value="2"/>
</dbReference>
<evidence type="ECO:0000313" key="6">
    <source>
        <dbReference type="Proteomes" id="UP000316343"/>
    </source>
</evidence>
<keyword evidence="1" id="KW-0677">Repeat</keyword>
<organism evidence="5 6">
    <name type="scientific">Erythrobacter insulae</name>
    <dbReference type="NCBI Taxonomy" id="2584124"/>
    <lineage>
        <taxon>Bacteria</taxon>
        <taxon>Pseudomonadati</taxon>
        <taxon>Pseudomonadota</taxon>
        <taxon>Alphaproteobacteria</taxon>
        <taxon>Sphingomonadales</taxon>
        <taxon>Erythrobacteraceae</taxon>
        <taxon>Erythrobacter/Porphyrobacter group</taxon>
        <taxon>Erythrobacter</taxon>
    </lineage>
</organism>
<accession>A0A547PA16</accession>
<dbReference type="RefSeq" id="WP_142787257.1">
    <property type="nucleotide sequence ID" value="NZ_VHJK01000001.1"/>
</dbReference>
<proteinExistence type="predicted"/>
<evidence type="ECO:0000313" key="5">
    <source>
        <dbReference type="EMBL" id="TRD10993.1"/>
    </source>
</evidence>
<dbReference type="OrthoDB" id="7487699at2"/>
<dbReference type="PROSITE" id="PS50005">
    <property type="entry name" value="TPR"/>
    <property type="match status" value="1"/>
</dbReference>
<keyword evidence="6" id="KW-1185">Reference proteome</keyword>
<keyword evidence="2 3" id="KW-0802">TPR repeat</keyword>
<dbReference type="PROSITE" id="PS51257">
    <property type="entry name" value="PROKAR_LIPOPROTEIN"/>
    <property type="match status" value="1"/>
</dbReference>
<dbReference type="Gene3D" id="1.25.40.10">
    <property type="entry name" value="Tetratricopeptide repeat domain"/>
    <property type="match status" value="2"/>
</dbReference>
<dbReference type="Pfam" id="PF14559">
    <property type="entry name" value="TPR_19"/>
    <property type="match status" value="1"/>
</dbReference>
<dbReference type="SUPFAM" id="SSF48452">
    <property type="entry name" value="TPR-like"/>
    <property type="match status" value="3"/>
</dbReference>
<keyword evidence="4" id="KW-0732">Signal</keyword>